<dbReference type="Proteomes" id="UP001465976">
    <property type="component" value="Unassembled WGS sequence"/>
</dbReference>
<reference evidence="8 9" key="1">
    <citation type="submission" date="2024-02" db="EMBL/GenBank/DDBJ databases">
        <title>A draft genome for the cacao thread blight pathogen Marasmius crinis-equi.</title>
        <authorList>
            <person name="Cohen S.P."/>
            <person name="Baruah I.K."/>
            <person name="Amoako-Attah I."/>
            <person name="Bukari Y."/>
            <person name="Meinhardt L.W."/>
            <person name="Bailey B.A."/>
        </authorList>
    </citation>
    <scope>NUCLEOTIDE SEQUENCE [LARGE SCALE GENOMIC DNA]</scope>
    <source>
        <strain evidence="8 9">GH-76</strain>
    </source>
</reference>
<accession>A0ABR3FYS8</accession>
<evidence type="ECO:0000256" key="7">
    <source>
        <dbReference type="ARBA" id="ARBA00038929"/>
    </source>
</evidence>
<evidence type="ECO:0000256" key="1">
    <source>
        <dbReference type="ARBA" id="ARBA00005641"/>
    </source>
</evidence>
<keyword evidence="3" id="KW-0325">Glycoprotein</keyword>
<dbReference type="EMBL" id="JBAHYK010000025">
    <property type="protein sequence ID" value="KAL0580704.1"/>
    <property type="molecule type" value="Genomic_DNA"/>
</dbReference>
<feature type="non-terminal residue" evidence="8">
    <location>
        <position position="1"/>
    </location>
</feature>
<dbReference type="InterPro" id="IPR017853">
    <property type="entry name" value="GH"/>
</dbReference>
<evidence type="ECO:0000256" key="2">
    <source>
        <dbReference type="ARBA" id="ARBA00022801"/>
    </source>
</evidence>
<comment type="similarity">
    <text evidence="1">Belongs to the glycosyl hydrolase 5 (cellulase A) family.</text>
</comment>
<evidence type="ECO:0000256" key="4">
    <source>
        <dbReference type="ARBA" id="ARBA00023295"/>
    </source>
</evidence>
<comment type="catalytic activity">
    <reaction evidence="6">
        <text>Successive hydrolysis of beta-D-glucose units from the non-reducing ends of (1-&gt;3)-beta-D-glucans, releasing alpha-glucose.</text>
        <dbReference type="EC" id="3.2.1.58"/>
    </reaction>
</comment>
<name>A0ABR3FYS8_9AGAR</name>
<sequence>YIRILAEFISQPEYKDVVTMFSIINEAREVEVGQENLARFYAEAYRIVREASGNGQGQGPWVTIGDGQMAKSDWKGYFPGYDRVALDNHPYVAFPDVQSTESWGQRTGAACQWGKEFNSSMSDFGMTIGGEWSLAVNDCGLYVNGVKEGTRYDGTYYTGNINATGSCDTYDDWEKFTDDQKKELKAFMLASMDGLQNFFFWTWKIGPSLESGKIEAPGWSYQLGLENGWIPRDPREAVGYCGNTQPWSGELSQGETNPSIDSAKYPWPPTSIREGGNVTDVYSYTQTGAVPTLTAATFTVSGTKPTKTVDLGSGWNNQDDKTGRYVAVSGCDYLDAWNVNNKSLPTPWCTNLARREAQPTPTAPPSL</sequence>
<organism evidence="8 9">
    <name type="scientific">Marasmius crinis-equi</name>
    <dbReference type="NCBI Taxonomy" id="585013"/>
    <lineage>
        <taxon>Eukaryota</taxon>
        <taxon>Fungi</taxon>
        <taxon>Dikarya</taxon>
        <taxon>Basidiomycota</taxon>
        <taxon>Agaricomycotina</taxon>
        <taxon>Agaricomycetes</taxon>
        <taxon>Agaricomycetidae</taxon>
        <taxon>Agaricales</taxon>
        <taxon>Marasmiineae</taxon>
        <taxon>Marasmiaceae</taxon>
        <taxon>Marasmius</taxon>
    </lineage>
</organism>
<protein>
    <recommendedName>
        <fullName evidence="7">glucan 1,3-beta-glucosidase</fullName>
        <ecNumber evidence="7">3.2.1.58</ecNumber>
    </recommendedName>
</protein>
<dbReference type="EC" id="3.2.1.58" evidence="7"/>
<dbReference type="PANTHER" id="PTHR31297">
    <property type="entry name" value="GLUCAN ENDO-1,6-BETA-GLUCOSIDASE B"/>
    <property type="match status" value="1"/>
</dbReference>
<evidence type="ECO:0000313" key="9">
    <source>
        <dbReference type="Proteomes" id="UP001465976"/>
    </source>
</evidence>
<keyword evidence="9" id="KW-1185">Reference proteome</keyword>
<comment type="caution">
    <text evidence="8">The sequence shown here is derived from an EMBL/GenBank/DDBJ whole genome shotgun (WGS) entry which is preliminary data.</text>
</comment>
<evidence type="ECO:0000256" key="6">
    <source>
        <dbReference type="ARBA" id="ARBA00036824"/>
    </source>
</evidence>
<gene>
    <name evidence="8" type="ORF">V5O48_001345</name>
</gene>
<dbReference type="Gene3D" id="3.20.20.80">
    <property type="entry name" value="Glycosidases"/>
    <property type="match status" value="1"/>
</dbReference>
<dbReference type="PANTHER" id="PTHR31297:SF34">
    <property type="entry name" value="GLUCAN 1,3-BETA-GLUCOSIDASE 2"/>
    <property type="match status" value="1"/>
</dbReference>
<keyword evidence="4" id="KW-0326">Glycosidase</keyword>
<keyword evidence="2" id="KW-0378">Hydrolase</keyword>
<dbReference type="SUPFAM" id="SSF51445">
    <property type="entry name" value="(Trans)glycosidases"/>
    <property type="match status" value="1"/>
</dbReference>
<evidence type="ECO:0000256" key="3">
    <source>
        <dbReference type="ARBA" id="ARBA00023180"/>
    </source>
</evidence>
<dbReference type="InterPro" id="IPR050386">
    <property type="entry name" value="Glycosyl_hydrolase_5"/>
</dbReference>
<proteinExistence type="inferred from homology"/>
<evidence type="ECO:0000313" key="8">
    <source>
        <dbReference type="EMBL" id="KAL0580704.1"/>
    </source>
</evidence>
<keyword evidence="5" id="KW-0961">Cell wall biogenesis/degradation</keyword>
<evidence type="ECO:0000256" key="5">
    <source>
        <dbReference type="ARBA" id="ARBA00023316"/>
    </source>
</evidence>